<dbReference type="SUPFAM" id="SSF53756">
    <property type="entry name" value="UDP-Glycosyltransferase/glycogen phosphorylase"/>
    <property type="match status" value="1"/>
</dbReference>
<organism evidence="2 3">
    <name type="scientific">Hoylesella saccharolytica F0055</name>
    <dbReference type="NCBI Taxonomy" id="1127699"/>
    <lineage>
        <taxon>Bacteria</taxon>
        <taxon>Pseudomonadati</taxon>
        <taxon>Bacteroidota</taxon>
        <taxon>Bacteroidia</taxon>
        <taxon>Bacteroidales</taxon>
        <taxon>Prevotellaceae</taxon>
        <taxon>Hoylesella</taxon>
    </lineage>
</organism>
<dbReference type="HOGENOM" id="CLU_680871_0_0_10"/>
<dbReference type="Gene3D" id="3.40.50.2000">
    <property type="entry name" value="Glycogen Phosphorylase B"/>
    <property type="match status" value="1"/>
</dbReference>
<protein>
    <recommendedName>
        <fullName evidence="1">Spore protein YkvP/CgeB glycosyl transferase-like domain-containing protein</fullName>
    </recommendedName>
</protein>
<reference evidence="2 3" key="1">
    <citation type="submission" date="2012-05" db="EMBL/GenBank/DDBJ databases">
        <authorList>
            <person name="Weinstock G."/>
            <person name="Sodergren E."/>
            <person name="Lobos E.A."/>
            <person name="Fulton L."/>
            <person name="Fulton R."/>
            <person name="Courtney L."/>
            <person name="Fronick C."/>
            <person name="O'Laughlin M."/>
            <person name="Godfrey J."/>
            <person name="Wilson R.M."/>
            <person name="Miner T."/>
            <person name="Farmer C."/>
            <person name="Delehaunty K."/>
            <person name="Cordes M."/>
            <person name="Minx P."/>
            <person name="Tomlinson C."/>
            <person name="Chen J."/>
            <person name="Wollam A."/>
            <person name="Pepin K.H."/>
            <person name="Bhonagiri V."/>
            <person name="Zhang X."/>
            <person name="Suruliraj S."/>
            <person name="Warren W."/>
            <person name="Mitreva M."/>
            <person name="Mardis E.R."/>
            <person name="Wilson R.K."/>
        </authorList>
    </citation>
    <scope>NUCLEOTIDE SEQUENCE [LARGE SCALE GENOMIC DNA]</scope>
    <source>
        <strain evidence="2 3">F0055</strain>
    </source>
</reference>
<feature type="domain" description="Spore protein YkvP/CgeB glycosyl transferase-like" evidence="1">
    <location>
        <begin position="261"/>
        <end position="387"/>
    </location>
</feature>
<proteinExistence type="predicted"/>
<dbReference type="AlphaFoldDB" id="L1MYE9"/>
<dbReference type="STRING" id="1127699.HMPREF9151_02514"/>
<dbReference type="EMBL" id="AMEP01000164">
    <property type="protein sequence ID" value="EKX96112.1"/>
    <property type="molecule type" value="Genomic_DNA"/>
</dbReference>
<evidence type="ECO:0000313" key="3">
    <source>
        <dbReference type="Proteomes" id="UP000010433"/>
    </source>
</evidence>
<comment type="caution">
    <text evidence="2">The sequence shown here is derived from an EMBL/GenBank/DDBJ whole genome shotgun (WGS) entry which is preliminary data.</text>
</comment>
<gene>
    <name evidence="2" type="ORF">HMPREF9151_02514</name>
</gene>
<sequence length="401" mass="47142">MKITLITPITPYKENIRGVSALPYHLLIHREQVHEKIDIEIFSFNINQLSKDQISESEEKLNVRIHILKERQWIRWMFLSRLHPIVRIFMSRPFSSYVRLKQKELDKIQACNPDGIWIYGEEYAPLLKQFPNYRRILLGPDSEGLYYYRLLGQRFIFKDTRNLFRKFLMYPKYLKIEQEFPADNSIIYCLVGKADANFLQKVNPYIQARFLRHPHYDVNQVKEIKFHTPIRLLIAGQNNFYMQQGVEEWFSDMLSHSSALKAHYTITFLGRGWEEAVQQLSNGGYNVAHIPFAANYTEEVQKHDIQLTPIIIGTGTKGKVLDALSNGLLVIGTEYALENISVENGISCLQYKHSKEIIELLKSILENPLHYEKIAKEGRKNILKHHSRRLISKEFFQLFNL</sequence>
<dbReference type="InterPro" id="IPR055259">
    <property type="entry name" value="YkvP/CgeB_Glyco_trans-like"/>
</dbReference>
<name>L1MYE9_9BACT</name>
<dbReference type="OrthoDB" id="9807209at2"/>
<dbReference type="RefSeq" id="WP_009161374.1">
    <property type="nucleotide sequence ID" value="NZ_KB290963.1"/>
</dbReference>
<evidence type="ECO:0000313" key="2">
    <source>
        <dbReference type="EMBL" id="EKX96112.1"/>
    </source>
</evidence>
<accession>L1MYE9</accession>
<keyword evidence="3" id="KW-1185">Reference proteome</keyword>
<dbReference type="Pfam" id="PF13524">
    <property type="entry name" value="Glyco_trans_1_2"/>
    <property type="match status" value="1"/>
</dbReference>
<dbReference type="Proteomes" id="UP000010433">
    <property type="component" value="Unassembled WGS sequence"/>
</dbReference>
<dbReference type="PATRIC" id="fig|1127699.3.peg.2308"/>
<evidence type="ECO:0000259" key="1">
    <source>
        <dbReference type="Pfam" id="PF13524"/>
    </source>
</evidence>